<reference evidence="7" key="1">
    <citation type="submission" date="2021-01" db="EMBL/GenBank/DDBJ databases">
        <title>Whole genome shotgun sequence of Planosporangium mesophilum NBRC 109066.</title>
        <authorList>
            <person name="Komaki H."/>
            <person name="Tamura T."/>
        </authorList>
    </citation>
    <scope>NUCLEOTIDE SEQUENCE</scope>
    <source>
        <strain evidence="7">NBRC 109066</strain>
    </source>
</reference>
<sequence length="339" mass="34897">MNAPTTVAAAPATATTPRLRRVLHDRRLPVAATALLFLMMYGYGSYRYSFDAQVGPNLLVNNCYLVIAAVGVTFVILAGGIDLSVGSVIGFSGMLLAKLIVAYHVPAGVAALIVLAVGTAGGALMGGMVQVYKVPPFIATLTGLFLFRGLSLVLSKEAIPVDDAGVTQLAQYHVPLGGGTFLSVGALVALVTVAVAAYVLHLTRFGRQVYAIGGSEQSALLMGLPVGRTKVGVYAVSGFCSALAGLVFVLYIQSGDPLHAIGLELDAIAAVVIGGTLLTGGAGYVVGSLLGVLVLGLIKTIISAEGTLSSWWIKIFTGVLLLAFILLQRVIGVRGTNRA</sequence>
<feature type="transmembrane region" description="Helical" evidence="6">
    <location>
        <begin position="267"/>
        <end position="298"/>
    </location>
</feature>
<evidence type="ECO:0000313" key="8">
    <source>
        <dbReference type="Proteomes" id="UP000599074"/>
    </source>
</evidence>
<feature type="transmembrane region" description="Helical" evidence="6">
    <location>
        <begin position="231"/>
        <end position="252"/>
    </location>
</feature>
<dbReference type="RefSeq" id="WP_168117839.1">
    <property type="nucleotide sequence ID" value="NZ_BOON01000062.1"/>
</dbReference>
<keyword evidence="3 6" id="KW-0812">Transmembrane</keyword>
<keyword evidence="5 6" id="KW-0472">Membrane</keyword>
<evidence type="ECO:0000313" key="7">
    <source>
        <dbReference type="EMBL" id="GII25986.1"/>
    </source>
</evidence>
<keyword evidence="8" id="KW-1185">Reference proteome</keyword>
<feature type="transmembrane region" description="Helical" evidence="6">
    <location>
        <begin position="28"/>
        <end position="46"/>
    </location>
</feature>
<name>A0A8J3X3H2_9ACTN</name>
<protein>
    <submittedName>
        <fullName evidence="7">Sugar ABC transporter permease</fullName>
    </submittedName>
</protein>
<organism evidence="7 8">
    <name type="scientific">Planosporangium mesophilum</name>
    <dbReference type="NCBI Taxonomy" id="689768"/>
    <lineage>
        <taxon>Bacteria</taxon>
        <taxon>Bacillati</taxon>
        <taxon>Actinomycetota</taxon>
        <taxon>Actinomycetes</taxon>
        <taxon>Micromonosporales</taxon>
        <taxon>Micromonosporaceae</taxon>
        <taxon>Planosporangium</taxon>
    </lineage>
</organism>
<evidence type="ECO:0000256" key="4">
    <source>
        <dbReference type="ARBA" id="ARBA00022989"/>
    </source>
</evidence>
<dbReference type="Pfam" id="PF02653">
    <property type="entry name" value="BPD_transp_2"/>
    <property type="match status" value="1"/>
</dbReference>
<dbReference type="GO" id="GO:0022857">
    <property type="term" value="F:transmembrane transporter activity"/>
    <property type="evidence" value="ECO:0007669"/>
    <property type="project" value="InterPro"/>
</dbReference>
<proteinExistence type="predicted"/>
<evidence type="ECO:0000256" key="5">
    <source>
        <dbReference type="ARBA" id="ARBA00023136"/>
    </source>
</evidence>
<evidence type="ECO:0000256" key="1">
    <source>
        <dbReference type="ARBA" id="ARBA00004651"/>
    </source>
</evidence>
<accession>A0A8J3X3H2</accession>
<dbReference type="EMBL" id="BOON01000062">
    <property type="protein sequence ID" value="GII25986.1"/>
    <property type="molecule type" value="Genomic_DNA"/>
</dbReference>
<evidence type="ECO:0000256" key="2">
    <source>
        <dbReference type="ARBA" id="ARBA00022475"/>
    </source>
</evidence>
<dbReference type="NCBIfam" id="NF008630">
    <property type="entry name" value="PRK11618.1"/>
    <property type="match status" value="1"/>
</dbReference>
<keyword evidence="4 6" id="KW-1133">Transmembrane helix</keyword>
<dbReference type="InterPro" id="IPR001851">
    <property type="entry name" value="ABC_transp_permease"/>
</dbReference>
<dbReference type="PANTHER" id="PTHR32196:SF63">
    <property type="entry name" value="INNER MEMBRANE ABC TRANSPORTER PERMEASE PROTEIN YJFF"/>
    <property type="match status" value="1"/>
</dbReference>
<evidence type="ECO:0000256" key="3">
    <source>
        <dbReference type="ARBA" id="ARBA00022692"/>
    </source>
</evidence>
<feature type="transmembrane region" description="Helical" evidence="6">
    <location>
        <begin position="109"/>
        <end position="129"/>
    </location>
</feature>
<dbReference type="AlphaFoldDB" id="A0A8J3X3H2"/>
<dbReference type="GO" id="GO:0005886">
    <property type="term" value="C:plasma membrane"/>
    <property type="evidence" value="ECO:0007669"/>
    <property type="project" value="UniProtKB-SubCell"/>
</dbReference>
<keyword evidence="2" id="KW-1003">Cell membrane</keyword>
<comment type="subcellular location">
    <subcellularLocation>
        <location evidence="1">Cell membrane</location>
        <topology evidence="1">Multi-pass membrane protein</topology>
    </subcellularLocation>
</comment>
<comment type="caution">
    <text evidence="7">The sequence shown here is derived from an EMBL/GenBank/DDBJ whole genome shotgun (WGS) entry which is preliminary data.</text>
</comment>
<feature type="transmembrane region" description="Helical" evidence="6">
    <location>
        <begin position="58"/>
        <end position="78"/>
    </location>
</feature>
<dbReference type="Proteomes" id="UP000599074">
    <property type="component" value="Unassembled WGS sequence"/>
</dbReference>
<dbReference type="PANTHER" id="PTHR32196">
    <property type="entry name" value="ABC TRANSPORTER PERMEASE PROTEIN YPHD-RELATED-RELATED"/>
    <property type="match status" value="1"/>
</dbReference>
<feature type="transmembrane region" description="Helical" evidence="6">
    <location>
        <begin position="310"/>
        <end position="331"/>
    </location>
</feature>
<feature type="transmembrane region" description="Helical" evidence="6">
    <location>
        <begin position="174"/>
        <end position="200"/>
    </location>
</feature>
<evidence type="ECO:0000256" key="6">
    <source>
        <dbReference type="SAM" id="Phobius"/>
    </source>
</evidence>
<gene>
    <name evidence="7" type="ORF">Pme01_55830</name>
</gene>
<dbReference type="CDD" id="cd06579">
    <property type="entry name" value="TM_PBP1_transp_AraH_like"/>
    <property type="match status" value="1"/>
</dbReference>